<dbReference type="Pfam" id="PF02518">
    <property type="entry name" value="HATPase_c"/>
    <property type="match status" value="1"/>
</dbReference>
<evidence type="ECO:0000256" key="1">
    <source>
        <dbReference type="ARBA" id="ARBA00000085"/>
    </source>
</evidence>
<proteinExistence type="predicted"/>
<keyword evidence="12" id="KW-0732">Signal</keyword>
<evidence type="ECO:0000313" key="15">
    <source>
        <dbReference type="EMBL" id="SFE50473.1"/>
    </source>
</evidence>
<keyword evidence="5" id="KW-0547">Nucleotide-binding</keyword>
<dbReference type="Gene3D" id="3.30.565.10">
    <property type="entry name" value="Histidine kinase-like ATPase, C-terminal domain"/>
    <property type="match status" value="1"/>
</dbReference>
<dbReference type="InterPro" id="IPR003594">
    <property type="entry name" value="HATPase_dom"/>
</dbReference>
<evidence type="ECO:0000259" key="13">
    <source>
        <dbReference type="PROSITE" id="PS50109"/>
    </source>
</evidence>
<evidence type="ECO:0000256" key="12">
    <source>
        <dbReference type="SAM" id="SignalP"/>
    </source>
</evidence>
<dbReference type="SUPFAM" id="SSF55785">
    <property type="entry name" value="PYP-like sensor domain (PAS domain)"/>
    <property type="match status" value="1"/>
</dbReference>
<keyword evidence="7" id="KW-0067">ATP-binding</keyword>
<dbReference type="SUPFAM" id="SSF55874">
    <property type="entry name" value="ATPase domain of HSP90 chaperone/DNA topoisomerase II/histidine kinase"/>
    <property type="match status" value="1"/>
</dbReference>
<feature type="chain" id="PRO_5011469709" description="histidine kinase" evidence="12">
    <location>
        <begin position="23"/>
        <end position="664"/>
    </location>
</feature>
<sequence>MKCRIGILIAVISMVFTMPLHAEENNTLTVAYDPHLPPMHINEDDRVTGFSVELLNHVAKHTGYSVEYIPMTQEESLRAMANNEIDMILSIPFSDRNAEVVEFSDSILSTSSGLLVPKEADIHGISDLSSHTVALQRHSVEEEFLRNIRRLRYQATSNQETALRVFLQGRADAFAGNVLMAEYYVQNHALHDSYTFVEKHMLPLEYTIGVGKERYSLLNTVNEGLREVKSNGTYLELYEKWFGERESLIVDQLWNAVRIIGTLLVIAVILILIWVRWNRQLQIEVKRKTTDLNVLNQSLQEQIKQTKNSTEFQRQILNSSPRGIITIDEEKKITSINPRAKHILGMEGKYTGKFYTEHPFLKEVLHSKFSPVIEGDGTQYLGLETTWIRNGDQKLYLRYYVYPLNDFTGDVKGIIFGLEDNTEEQKMRMQIFEQEKSRALIRVVAGIAHEIRNPLSSIKTFVELLPKKFQNEKFREKMSTFLPQEIDRINQLIEGLMNYSRPPRQKREVVNVATIIQDCVVLFESAMEKKGFILSWSAPEHLYVKVDADQLKQVIINLMINGMDAMEEKNREGLTFTIRAWKTTKMVHIVLEDEGTGISDNAKQMLLEPFYTTKEKGTGLGLSIAHQYVTENKGQLIIDGEEGEGTRIELIFPFVETRKDVIND</sequence>
<evidence type="ECO:0000259" key="14">
    <source>
        <dbReference type="PROSITE" id="PS50112"/>
    </source>
</evidence>
<evidence type="ECO:0000256" key="9">
    <source>
        <dbReference type="ARBA" id="ARBA00023139"/>
    </source>
</evidence>
<dbReference type="PROSITE" id="PS50109">
    <property type="entry name" value="HIS_KIN"/>
    <property type="match status" value="1"/>
</dbReference>
<dbReference type="STRING" id="930128.SAMN05192532_10252"/>
<keyword evidence="11" id="KW-1133">Transmembrane helix</keyword>
<dbReference type="CDD" id="cd00130">
    <property type="entry name" value="PAS"/>
    <property type="match status" value="1"/>
</dbReference>
<comment type="catalytic activity">
    <reaction evidence="1">
        <text>ATP + protein L-histidine = ADP + protein N-phospho-L-histidine.</text>
        <dbReference type="EC" id="2.7.13.3"/>
    </reaction>
</comment>
<dbReference type="PROSITE" id="PS50112">
    <property type="entry name" value="PAS"/>
    <property type="match status" value="1"/>
</dbReference>
<dbReference type="CDD" id="cd00082">
    <property type="entry name" value="HisKA"/>
    <property type="match status" value="1"/>
</dbReference>
<dbReference type="CDD" id="cd13704">
    <property type="entry name" value="PBP2_HisK"/>
    <property type="match status" value="1"/>
</dbReference>
<dbReference type="PANTHER" id="PTHR43065">
    <property type="entry name" value="SENSOR HISTIDINE KINASE"/>
    <property type="match status" value="1"/>
</dbReference>
<dbReference type="Pfam" id="PF00497">
    <property type="entry name" value="SBP_bac_3"/>
    <property type="match status" value="1"/>
</dbReference>
<dbReference type="GO" id="GO:0005524">
    <property type="term" value="F:ATP binding"/>
    <property type="evidence" value="ECO:0007669"/>
    <property type="project" value="UniProtKB-KW"/>
</dbReference>
<dbReference type="PANTHER" id="PTHR43065:SF10">
    <property type="entry name" value="PEROXIDE STRESS-ACTIVATED HISTIDINE KINASE MAK3"/>
    <property type="match status" value="1"/>
</dbReference>
<keyword evidence="4" id="KW-0808">Transferase</keyword>
<dbReference type="EMBL" id="FONT01000002">
    <property type="protein sequence ID" value="SFE50473.1"/>
    <property type="molecule type" value="Genomic_DNA"/>
</dbReference>
<keyword evidence="16" id="KW-1185">Reference proteome</keyword>
<dbReference type="InterPro" id="IPR036097">
    <property type="entry name" value="HisK_dim/P_sf"/>
</dbReference>
<evidence type="ECO:0000313" key="16">
    <source>
        <dbReference type="Proteomes" id="UP000199516"/>
    </source>
</evidence>
<dbReference type="InterPro" id="IPR000014">
    <property type="entry name" value="PAS"/>
</dbReference>
<keyword evidence="10" id="KW-0449">Lipoprotein</keyword>
<dbReference type="SMART" id="SM00062">
    <property type="entry name" value="PBPb"/>
    <property type="match status" value="1"/>
</dbReference>
<protein>
    <recommendedName>
        <fullName evidence="2">histidine kinase</fullName>
        <ecNumber evidence="2">2.7.13.3</ecNumber>
    </recommendedName>
</protein>
<dbReference type="SUPFAM" id="SSF47384">
    <property type="entry name" value="Homodimeric domain of signal transducing histidine kinase"/>
    <property type="match status" value="1"/>
</dbReference>
<evidence type="ECO:0000256" key="5">
    <source>
        <dbReference type="ARBA" id="ARBA00022741"/>
    </source>
</evidence>
<keyword evidence="8" id="KW-0902">Two-component regulatory system</keyword>
<feature type="signal peptide" evidence="12">
    <location>
        <begin position="1"/>
        <end position="22"/>
    </location>
</feature>
<dbReference type="InterPro" id="IPR003661">
    <property type="entry name" value="HisK_dim/P_dom"/>
</dbReference>
<dbReference type="InterPro" id="IPR005467">
    <property type="entry name" value="His_kinase_dom"/>
</dbReference>
<dbReference type="SMART" id="SM00387">
    <property type="entry name" value="HATPase_c"/>
    <property type="match status" value="1"/>
</dbReference>
<dbReference type="PRINTS" id="PR00344">
    <property type="entry name" value="BCTRLSENSOR"/>
</dbReference>
<evidence type="ECO:0000256" key="10">
    <source>
        <dbReference type="ARBA" id="ARBA00023288"/>
    </source>
</evidence>
<dbReference type="SUPFAM" id="SSF53850">
    <property type="entry name" value="Periplasmic binding protein-like II"/>
    <property type="match status" value="1"/>
</dbReference>
<dbReference type="Pfam" id="PF13188">
    <property type="entry name" value="PAS_8"/>
    <property type="match status" value="1"/>
</dbReference>
<evidence type="ECO:0000256" key="8">
    <source>
        <dbReference type="ARBA" id="ARBA00023012"/>
    </source>
</evidence>
<keyword evidence="3" id="KW-0597">Phosphoprotein</keyword>
<keyword evidence="11" id="KW-0812">Transmembrane</keyword>
<evidence type="ECO:0000256" key="3">
    <source>
        <dbReference type="ARBA" id="ARBA00022553"/>
    </source>
</evidence>
<dbReference type="GO" id="GO:0000155">
    <property type="term" value="F:phosphorelay sensor kinase activity"/>
    <property type="evidence" value="ECO:0007669"/>
    <property type="project" value="InterPro"/>
</dbReference>
<dbReference type="Pfam" id="PF00512">
    <property type="entry name" value="HisKA"/>
    <property type="match status" value="1"/>
</dbReference>
<dbReference type="AlphaFoldDB" id="A0A1I2B5A5"/>
<evidence type="ECO:0000256" key="7">
    <source>
        <dbReference type="ARBA" id="ARBA00022840"/>
    </source>
</evidence>
<dbReference type="InterPro" id="IPR035965">
    <property type="entry name" value="PAS-like_dom_sf"/>
</dbReference>
<evidence type="ECO:0000256" key="6">
    <source>
        <dbReference type="ARBA" id="ARBA00022777"/>
    </source>
</evidence>
<dbReference type="InterPro" id="IPR001638">
    <property type="entry name" value="Solute-binding_3/MltF_N"/>
</dbReference>
<dbReference type="EC" id="2.7.13.3" evidence="2"/>
<keyword evidence="9" id="KW-0564">Palmitate</keyword>
<dbReference type="SMART" id="SM00091">
    <property type="entry name" value="PAS"/>
    <property type="match status" value="1"/>
</dbReference>
<dbReference type="Gene3D" id="3.40.190.10">
    <property type="entry name" value="Periplasmic binding protein-like II"/>
    <property type="match status" value="2"/>
</dbReference>
<evidence type="ECO:0000256" key="4">
    <source>
        <dbReference type="ARBA" id="ARBA00022679"/>
    </source>
</evidence>
<evidence type="ECO:0000256" key="2">
    <source>
        <dbReference type="ARBA" id="ARBA00012438"/>
    </source>
</evidence>
<dbReference type="Proteomes" id="UP000199516">
    <property type="component" value="Unassembled WGS sequence"/>
</dbReference>
<reference evidence="15 16" key="1">
    <citation type="submission" date="2016-10" db="EMBL/GenBank/DDBJ databases">
        <authorList>
            <person name="de Groot N.N."/>
        </authorList>
    </citation>
    <scope>NUCLEOTIDE SEQUENCE [LARGE SCALE GENOMIC DNA]</scope>
    <source>
        <strain evidence="15 16">DSM 23995</strain>
    </source>
</reference>
<accession>A0A1I2B5A5</accession>
<keyword evidence="6 15" id="KW-0418">Kinase</keyword>
<keyword evidence="11" id="KW-0472">Membrane</keyword>
<dbReference type="NCBIfam" id="TIGR00229">
    <property type="entry name" value="sensory_box"/>
    <property type="match status" value="1"/>
</dbReference>
<dbReference type="Gene3D" id="3.30.450.20">
    <property type="entry name" value="PAS domain"/>
    <property type="match status" value="1"/>
</dbReference>
<dbReference type="Gene3D" id="1.10.287.130">
    <property type="match status" value="1"/>
</dbReference>
<dbReference type="InterPro" id="IPR036890">
    <property type="entry name" value="HATPase_C_sf"/>
</dbReference>
<organism evidence="15 16">
    <name type="scientific">Alteribacillus iranensis</name>
    <dbReference type="NCBI Taxonomy" id="930128"/>
    <lineage>
        <taxon>Bacteria</taxon>
        <taxon>Bacillati</taxon>
        <taxon>Bacillota</taxon>
        <taxon>Bacilli</taxon>
        <taxon>Bacillales</taxon>
        <taxon>Bacillaceae</taxon>
        <taxon>Alteribacillus</taxon>
    </lineage>
</organism>
<dbReference type="InterPro" id="IPR004358">
    <property type="entry name" value="Sig_transdc_His_kin-like_C"/>
</dbReference>
<evidence type="ECO:0000256" key="11">
    <source>
        <dbReference type="SAM" id="Phobius"/>
    </source>
</evidence>
<feature type="domain" description="PAS" evidence="14">
    <location>
        <begin position="309"/>
        <end position="347"/>
    </location>
</feature>
<dbReference type="SMART" id="SM00388">
    <property type="entry name" value="HisKA"/>
    <property type="match status" value="1"/>
</dbReference>
<feature type="transmembrane region" description="Helical" evidence="11">
    <location>
        <begin position="256"/>
        <end position="277"/>
    </location>
</feature>
<gene>
    <name evidence="15" type="ORF">SAMN05192532_10252</name>
</gene>
<dbReference type="RefSeq" id="WP_177194688.1">
    <property type="nucleotide sequence ID" value="NZ_FONT01000002.1"/>
</dbReference>
<feature type="domain" description="Histidine kinase" evidence="13">
    <location>
        <begin position="446"/>
        <end position="656"/>
    </location>
</feature>
<name>A0A1I2B5A5_9BACI</name>